<dbReference type="RefSeq" id="WP_264320105.1">
    <property type="nucleotide sequence ID" value="NZ_JADEXN010000036.1"/>
</dbReference>
<comment type="caution">
    <text evidence="1">The sequence shown here is derived from an EMBL/GenBank/DDBJ whole genome shotgun (WGS) entry which is preliminary data.</text>
</comment>
<evidence type="ECO:0000313" key="1">
    <source>
        <dbReference type="EMBL" id="MBE9039845.1"/>
    </source>
</evidence>
<protein>
    <submittedName>
        <fullName evidence="1">Uncharacterized protein</fullName>
    </submittedName>
</protein>
<evidence type="ECO:0000313" key="2">
    <source>
        <dbReference type="Proteomes" id="UP000621799"/>
    </source>
</evidence>
<accession>A0A928VY03</accession>
<organism evidence="1 2">
    <name type="scientific">Zarconia navalis LEGE 11467</name>
    <dbReference type="NCBI Taxonomy" id="1828826"/>
    <lineage>
        <taxon>Bacteria</taxon>
        <taxon>Bacillati</taxon>
        <taxon>Cyanobacteriota</taxon>
        <taxon>Cyanophyceae</taxon>
        <taxon>Oscillatoriophycideae</taxon>
        <taxon>Oscillatoriales</taxon>
        <taxon>Oscillatoriales incertae sedis</taxon>
        <taxon>Zarconia</taxon>
        <taxon>Zarconia navalis</taxon>
    </lineage>
</organism>
<dbReference type="AlphaFoldDB" id="A0A928VY03"/>
<sequence>MLPQLQLLPDALSEIVASVADTGTLTKTDRYGLMTVLLEESLDEESLLATNRLLRAVLKGRIKVMD</sequence>
<proteinExistence type="predicted"/>
<keyword evidence="2" id="KW-1185">Reference proteome</keyword>
<gene>
    <name evidence="1" type="ORF">IQ235_03440</name>
</gene>
<reference evidence="1" key="1">
    <citation type="submission" date="2020-10" db="EMBL/GenBank/DDBJ databases">
        <authorList>
            <person name="Castelo-Branco R."/>
            <person name="Eusebio N."/>
            <person name="Adriana R."/>
            <person name="Vieira A."/>
            <person name="Brugerolle De Fraissinette N."/>
            <person name="Rezende De Castro R."/>
            <person name="Schneider M.P."/>
            <person name="Vasconcelos V."/>
            <person name="Leao P.N."/>
        </authorList>
    </citation>
    <scope>NUCLEOTIDE SEQUENCE</scope>
    <source>
        <strain evidence="1">LEGE 11467</strain>
    </source>
</reference>
<dbReference type="EMBL" id="JADEXN010000036">
    <property type="protein sequence ID" value="MBE9039845.1"/>
    <property type="molecule type" value="Genomic_DNA"/>
</dbReference>
<dbReference type="Proteomes" id="UP000621799">
    <property type="component" value="Unassembled WGS sequence"/>
</dbReference>
<name>A0A928VY03_9CYAN</name>